<organism evidence="1 2">
    <name type="scientific">Desulfitobacterium dichloroeliminans (strain LMG P-21439 / DCA1)</name>
    <dbReference type="NCBI Taxonomy" id="871963"/>
    <lineage>
        <taxon>Bacteria</taxon>
        <taxon>Bacillati</taxon>
        <taxon>Bacillota</taxon>
        <taxon>Clostridia</taxon>
        <taxon>Eubacteriales</taxon>
        <taxon>Desulfitobacteriaceae</taxon>
        <taxon>Desulfitobacterium</taxon>
    </lineage>
</organism>
<dbReference type="Proteomes" id="UP000010797">
    <property type="component" value="Chromosome"/>
</dbReference>
<dbReference type="Gene3D" id="2.130.10.10">
    <property type="entry name" value="YVTN repeat-like/Quinoprotein amine dehydrogenase"/>
    <property type="match status" value="2"/>
</dbReference>
<name>L0F6B5_DESDL</name>
<dbReference type="NCBIfam" id="TIGR02276">
    <property type="entry name" value="beta_rpt_yvtn"/>
    <property type="match status" value="2"/>
</dbReference>
<dbReference type="PANTHER" id="PTHR47197">
    <property type="entry name" value="PROTEIN NIRF"/>
    <property type="match status" value="1"/>
</dbReference>
<dbReference type="InterPro" id="IPR011048">
    <property type="entry name" value="Haem_d1_sf"/>
</dbReference>
<gene>
    <name evidence="1" type="ordered locus">Desdi_1215</name>
</gene>
<dbReference type="RefSeq" id="WP_015261723.1">
    <property type="nucleotide sequence ID" value="NC_019903.1"/>
</dbReference>
<dbReference type="EMBL" id="CP003344">
    <property type="protein sequence ID" value="AGA68727.1"/>
    <property type="molecule type" value="Genomic_DNA"/>
</dbReference>
<accession>L0F6B5</accession>
<dbReference type="OrthoDB" id="1707171at2"/>
<dbReference type="InterPro" id="IPR015943">
    <property type="entry name" value="WD40/YVTN_repeat-like_dom_sf"/>
</dbReference>
<evidence type="ECO:0000313" key="1">
    <source>
        <dbReference type="EMBL" id="AGA68727.1"/>
    </source>
</evidence>
<dbReference type="PANTHER" id="PTHR47197:SF3">
    <property type="entry name" value="DIHYDRO-HEME D1 DEHYDROGENASE"/>
    <property type="match status" value="1"/>
</dbReference>
<evidence type="ECO:0000313" key="2">
    <source>
        <dbReference type="Proteomes" id="UP000010797"/>
    </source>
</evidence>
<dbReference type="InterPro" id="IPR051200">
    <property type="entry name" value="Host-pathogen_enzymatic-act"/>
</dbReference>
<dbReference type="InterPro" id="IPR011964">
    <property type="entry name" value="YVTN_b-propeller_repeat"/>
</dbReference>
<proteinExistence type="predicted"/>
<dbReference type="HOGENOM" id="CLU_525543_0_0_9"/>
<protein>
    <submittedName>
        <fullName evidence="1">YVTN family beta-propeller repeat protein</fullName>
    </submittedName>
</protein>
<sequence>MTLTPLAWVSLSGIDPSLPGDVIAYHPDQEKIVGMIPVGIDPRYLAWFPAEDKIYVPNYGSDTISVILCNSLAVIKTISVGKGPHALVIDSIGHRGYVANSDDHSISIIDLHQDRVIATIPMDLKPLGLVLSGDGKRLYVTQHSSPSVSLIDTDTKQVVATYPLGSYPYNLALSPNKELLYIVLSGDNRVSVFDRELQNTIALIPVGANPQRIVHHPHRPLVYVANFGDNSISIISTSENRVLTTIPDIHGPRDLVLVPDGSKLWVTNDYQLTLIDTEDHTVENILYAPPSAQIRQGLAYGESSQELITQEASRHRSLRPSSFVTEKIYFKPPKPFDTTLHFQFPTPTAKAEGLVFANPEVKAHSVSILAIPQRPNYFHITFSFRIPIIVTYKDHLNQLLELHDTIHHVASAVEIHLTPSRVSENLNLKISTQSELIDKSRLTPDSLDLTLRTHLLSMQTVHFIK</sequence>
<keyword evidence="2" id="KW-1185">Reference proteome</keyword>
<dbReference type="eggNOG" id="COG3391">
    <property type="taxonomic scope" value="Bacteria"/>
</dbReference>
<dbReference type="STRING" id="871963.Desdi_1215"/>
<reference evidence="2" key="1">
    <citation type="submission" date="2012-02" db="EMBL/GenBank/DDBJ databases">
        <title>Complete sequence of Desulfitobacterium dichloroeliminans LMG P-21439.</title>
        <authorList>
            <person name="Lucas S."/>
            <person name="Han J."/>
            <person name="Lapidus A."/>
            <person name="Cheng J.-F."/>
            <person name="Goodwin L."/>
            <person name="Pitluck S."/>
            <person name="Peters L."/>
            <person name="Ovchinnikova G."/>
            <person name="Teshima H."/>
            <person name="Detter J.C."/>
            <person name="Han C."/>
            <person name="Tapia R."/>
            <person name="Land M."/>
            <person name="Hauser L."/>
            <person name="Kyrpides N."/>
            <person name="Ivanova N."/>
            <person name="Pagani I."/>
            <person name="Kruse T."/>
            <person name="de Vos W.M."/>
            <person name="Boon N."/>
            <person name="Smidt H."/>
            <person name="Woyke T."/>
        </authorList>
    </citation>
    <scope>NUCLEOTIDE SEQUENCE [LARGE SCALE GENOMIC DNA]</scope>
    <source>
        <strain evidence="2">LMG P-21439 / DCA1</strain>
    </source>
</reference>
<dbReference type="KEGG" id="ddl:Desdi_1215"/>
<dbReference type="SUPFAM" id="SSF51004">
    <property type="entry name" value="C-terminal (heme d1) domain of cytochrome cd1-nitrite reductase"/>
    <property type="match status" value="1"/>
</dbReference>
<dbReference type="AlphaFoldDB" id="L0F6B5"/>